<proteinExistence type="predicted"/>
<sequence>MTYAPPIRPTRGPLVPMRPTPPRDPYWYHTATEQPTTKPWKPITGRPRPDLGSGSNKSLHNHLLSVLTIAMTLLFYLRHR</sequence>
<keyword evidence="2" id="KW-1133">Transmembrane helix</keyword>
<name>A0A087SWZ1_STEMI</name>
<feature type="non-terminal residue" evidence="3">
    <location>
        <position position="80"/>
    </location>
</feature>
<evidence type="ECO:0000313" key="4">
    <source>
        <dbReference type="Proteomes" id="UP000054359"/>
    </source>
</evidence>
<evidence type="ECO:0000313" key="3">
    <source>
        <dbReference type="EMBL" id="KFM57380.1"/>
    </source>
</evidence>
<dbReference type="EMBL" id="KK112336">
    <property type="protein sequence ID" value="KFM57380.1"/>
    <property type="molecule type" value="Genomic_DNA"/>
</dbReference>
<reference evidence="3 4" key="1">
    <citation type="submission" date="2013-11" db="EMBL/GenBank/DDBJ databases">
        <title>Genome sequencing of Stegodyphus mimosarum.</title>
        <authorList>
            <person name="Bechsgaard J."/>
        </authorList>
    </citation>
    <scope>NUCLEOTIDE SEQUENCE [LARGE SCALE GENOMIC DNA]</scope>
</reference>
<dbReference type="Proteomes" id="UP000054359">
    <property type="component" value="Unassembled WGS sequence"/>
</dbReference>
<keyword evidence="2" id="KW-0472">Membrane</keyword>
<protein>
    <submittedName>
        <fullName evidence="3">Uncharacterized protein</fullName>
    </submittedName>
</protein>
<feature type="region of interest" description="Disordered" evidence="1">
    <location>
        <begin position="1"/>
        <end position="54"/>
    </location>
</feature>
<gene>
    <name evidence="3" type="ORF">X975_11762</name>
</gene>
<evidence type="ECO:0000256" key="1">
    <source>
        <dbReference type="SAM" id="MobiDB-lite"/>
    </source>
</evidence>
<accession>A0A087SWZ1</accession>
<feature type="transmembrane region" description="Helical" evidence="2">
    <location>
        <begin position="59"/>
        <end position="77"/>
    </location>
</feature>
<organism evidence="3 4">
    <name type="scientific">Stegodyphus mimosarum</name>
    <name type="common">African social velvet spider</name>
    <dbReference type="NCBI Taxonomy" id="407821"/>
    <lineage>
        <taxon>Eukaryota</taxon>
        <taxon>Metazoa</taxon>
        <taxon>Ecdysozoa</taxon>
        <taxon>Arthropoda</taxon>
        <taxon>Chelicerata</taxon>
        <taxon>Arachnida</taxon>
        <taxon>Araneae</taxon>
        <taxon>Araneomorphae</taxon>
        <taxon>Entelegynae</taxon>
        <taxon>Eresoidea</taxon>
        <taxon>Eresidae</taxon>
        <taxon>Stegodyphus</taxon>
    </lineage>
</organism>
<dbReference type="AlphaFoldDB" id="A0A087SWZ1"/>
<evidence type="ECO:0000256" key="2">
    <source>
        <dbReference type="SAM" id="Phobius"/>
    </source>
</evidence>
<keyword evidence="4" id="KW-1185">Reference proteome</keyword>
<keyword evidence="2" id="KW-0812">Transmembrane</keyword>